<evidence type="ECO:0000313" key="10">
    <source>
        <dbReference type="EMBL" id="KAJ7416014.1"/>
    </source>
</evidence>
<feature type="compositionally biased region" description="Low complexity" evidence="8">
    <location>
        <begin position="435"/>
        <end position="449"/>
    </location>
</feature>
<evidence type="ECO:0000256" key="5">
    <source>
        <dbReference type="ARBA" id="ARBA00023242"/>
    </source>
</evidence>
<evidence type="ECO:0000256" key="7">
    <source>
        <dbReference type="ARBA" id="ARBA00041234"/>
    </source>
</evidence>
<keyword evidence="4" id="KW-0804">Transcription</keyword>
<evidence type="ECO:0000256" key="6">
    <source>
        <dbReference type="ARBA" id="ARBA00041064"/>
    </source>
</evidence>
<evidence type="ECO:0000256" key="3">
    <source>
        <dbReference type="ARBA" id="ARBA00023125"/>
    </source>
</evidence>
<name>A0ABQ9D9E2_9PASS</name>
<feature type="region of interest" description="Disordered" evidence="8">
    <location>
        <begin position="889"/>
        <end position="927"/>
    </location>
</feature>
<feature type="compositionally biased region" description="Low complexity" evidence="8">
    <location>
        <begin position="299"/>
        <end position="311"/>
    </location>
</feature>
<dbReference type="InterPro" id="IPR036638">
    <property type="entry name" value="HLH_DNA-bd_sf"/>
</dbReference>
<sequence length="927" mass="100707">MDMASQKKLFGGLDERPGSGSWGTGDQNSSAFDQGRSYGEGPHYSEHRDIPSHNSISSSPFLGAGLVGKSSDRASYSTFGRDTGMPGLNQAGFLPSEMGITSPSTLSPTGAKGASQYFSYPNNPRRRGAESGIDGQPKKVRKVPPGLPSSVYPSNSGDDYSRDPAGYTPSKPPSTVYPGAFYMTDGLHNSADLWSSPGAMSQSSYGAMLGSSSSPLPQSSGFNSLHQHERMNYQLHSGEVNGGLPSVSGFSSASTPYGVSSHTPPISGTDNMMGNRGTSAGSSGDALGKALASIYSPDHSSNNFSSNPSTPVGSPQGLAGTSQWPRVSGAGALSPSYEGSLHTLQNKMEDRLDEAIHVLRNHAVGQTAAMPSNHGDMHGLLGSAPPHSAAVGSLGQAFPASVMALGNRHPSLVGGGHPEDGLSSNPSLLHNHVTLPSQPSSLPDLSRQQDTYSGLSGGLGRSSVSSGTSEIKREEKEDEENTSVADNSEEEKKELKPSRNRTSQDEDEEDDLLPPEQKAERERERRVANNARERLRVRDINEAFKELGRMCQLHLNSEKPQTKLLILHQAVSVILNLEQQVRDEALSLEDKDLRDRERRMANNARERVRVRDINEAFKELGRMCQMHLKTDKAQTKLIILQQAVQVILGLEQQVRARTSELFPFEMGHQLDGGKSPSGKKFRSKPQLARYLGSSMDLGTFDFRTGKMLMNKMNKNRQRMRYDCSNQAKGKPDLNTALPVRQTASIFKQPVTKITNHPSNKVKSDPQKAVDQPRQLFWEKKLSGLNAFDIAEELVKTMDLPKGLQGVGPGCTDETLLSAIASALHTSTMPITGQLSAAVEKNPGVWLNTSQPLCKAFMVTDEDIRKQEELVQQVRKRLEEALMADMLAHVEEIARDGEPPSEKEGGEEEGEEEEEEEEQDHDQEMENV</sequence>
<feature type="domain" description="BHLH" evidence="9">
    <location>
        <begin position="524"/>
        <end position="577"/>
    </location>
</feature>
<organism evidence="10 11">
    <name type="scientific">Willisornis vidua</name>
    <name type="common">Xingu scale-backed antbird</name>
    <dbReference type="NCBI Taxonomy" id="1566151"/>
    <lineage>
        <taxon>Eukaryota</taxon>
        <taxon>Metazoa</taxon>
        <taxon>Chordata</taxon>
        <taxon>Craniata</taxon>
        <taxon>Vertebrata</taxon>
        <taxon>Euteleostomi</taxon>
        <taxon>Archelosauria</taxon>
        <taxon>Archosauria</taxon>
        <taxon>Dinosauria</taxon>
        <taxon>Saurischia</taxon>
        <taxon>Theropoda</taxon>
        <taxon>Coelurosauria</taxon>
        <taxon>Aves</taxon>
        <taxon>Neognathae</taxon>
        <taxon>Neoaves</taxon>
        <taxon>Telluraves</taxon>
        <taxon>Australaves</taxon>
        <taxon>Passeriformes</taxon>
        <taxon>Thamnophilidae</taxon>
        <taxon>Willisornis</taxon>
    </lineage>
</organism>
<reference evidence="10" key="1">
    <citation type="submission" date="2019-10" db="EMBL/GenBank/DDBJ databases">
        <authorList>
            <person name="Soares A.E.R."/>
            <person name="Aleixo A."/>
            <person name="Schneider P."/>
            <person name="Miyaki C.Y."/>
            <person name="Schneider M.P."/>
            <person name="Mello C."/>
            <person name="Vasconcelos A.T.R."/>
        </authorList>
    </citation>
    <scope>NUCLEOTIDE SEQUENCE</scope>
    <source>
        <tissue evidence="10">Muscle</tissue>
    </source>
</reference>
<dbReference type="InterPro" id="IPR051098">
    <property type="entry name" value="NeuroDiff_E-box_TFs"/>
</dbReference>
<feature type="region of interest" description="Disordered" evidence="8">
    <location>
        <begin position="409"/>
        <end position="527"/>
    </location>
</feature>
<dbReference type="Gene3D" id="4.10.280.10">
    <property type="entry name" value="Helix-loop-helix DNA-binding domain"/>
    <property type="match status" value="2"/>
</dbReference>
<dbReference type="Pfam" id="PF01429">
    <property type="entry name" value="MBD"/>
    <property type="match status" value="1"/>
</dbReference>
<dbReference type="PROSITE" id="PS50888">
    <property type="entry name" value="BHLH"/>
    <property type="match status" value="2"/>
</dbReference>
<feature type="region of interest" description="Disordered" evidence="8">
    <location>
        <begin position="299"/>
        <end position="331"/>
    </location>
</feature>
<keyword evidence="11" id="KW-1185">Reference proteome</keyword>
<comment type="subcellular location">
    <subcellularLocation>
        <location evidence="1">Nucleus</location>
    </subcellularLocation>
</comment>
<dbReference type="EMBL" id="WHWB01033878">
    <property type="protein sequence ID" value="KAJ7416014.1"/>
    <property type="molecule type" value="Genomic_DNA"/>
</dbReference>
<feature type="compositionally biased region" description="Acidic residues" evidence="8">
    <location>
        <begin position="904"/>
        <end position="927"/>
    </location>
</feature>
<evidence type="ECO:0000259" key="9">
    <source>
        <dbReference type="PROSITE" id="PS50888"/>
    </source>
</evidence>
<dbReference type="InterPro" id="IPR011598">
    <property type="entry name" value="bHLH_dom"/>
</dbReference>
<feature type="compositionally biased region" description="Basic and acidic residues" evidence="8">
    <location>
        <begin position="517"/>
        <end position="527"/>
    </location>
</feature>
<accession>A0ABQ9D9E2</accession>
<proteinExistence type="predicted"/>
<dbReference type="InterPro" id="IPR032343">
    <property type="entry name" value="MBD2/MBD3_p55-bd"/>
</dbReference>
<feature type="compositionally biased region" description="Polar residues" evidence="8">
    <location>
        <begin position="99"/>
        <end position="108"/>
    </location>
</feature>
<feature type="domain" description="BHLH" evidence="9">
    <location>
        <begin position="597"/>
        <end position="650"/>
    </location>
</feature>
<dbReference type="Proteomes" id="UP001145742">
    <property type="component" value="Unassembled WGS sequence"/>
</dbReference>
<keyword evidence="5" id="KW-0539">Nucleus</keyword>
<dbReference type="Pfam" id="PF00010">
    <property type="entry name" value="HLH"/>
    <property type="match status" value="2"/>
</dbReference>
<feature type="region of interest" description="Disordered" evidence="8">
    <location>
        <begin position="1"/>
        <end position="172"/>
    </location>
</feature>
<evidence type="ECO:0000256" key="1">
    <source>
        <dbReference type="ARBA" id="ARBA00004123"/>
    </source>
</evidence>
<gene>
    <name evidence="10" type="primary">tcf3</name>
    <name evidence="10" type="ORF">WISP_74661</name>
</gene>
<feature type="compositionally biased region" description="Basic and acidic residues" evidence="8">
    <location>
        <begin position="889"/>
        <end position="903"/>
    </location>
</feature>
<dbReference type="SUPFAM" id="SSF47459">
    <property type="entry name" value="HLH, helix-loop-helix DNA-binding domain"/>
    <property type="match status" value="2"/>
</dbReference>
<protein>
    <recommendedName>
        <fullName evidence="6">Transcription factor E2-alpha</fullName>
    </recommendedName>
    <alternativeName>
        <fullName evidence="7">Transcription factor 3</fullName>
    </alternativeName>
</protein>
<evidence type="ECO:0000313" key="11">
    <source>
        <dbReference type="Proteomes" id="UP001145742"/>
    </source>
</evidence>
<dbReference type="InterPro" id="IPR001739">
    <property type="entry name" value="Methyl_CpG_DNA-bd"/>
</dbReference>
<evidence type="ECO:0000256" key="8">
    <source>
        <dbReference type="SAM" id="MobiDB-lite"/>
    </source>
</evidence>
<evidence type="ECO:0000256" key="4">
    <source>
        <dbReference type="ARBA" id="ARBA00023163"/>
    </source>
</evidence>
<dbReference type="PANTHER" id="PTHR11793:SF7">
    <property type="entry name" value="TRANSCRIPTION FACTOR E2-ALPHA"/>
    <property type="match status" value="1"/>
</dbReference>
<evidence type="ECO:0000256" key="2">
    <source>
        <dbReference type="ARBA" id="ARBA00023015"/>
    </source>
</evidence>
<dbReference type="SMART" id="SM00391">
    <property type="entry name" value="MBD"/>
    <property type="match status" value="1"/>
</dbReference>
<dbReference type="InterPro" id="IPR025884">
    <property type="entry name" value="MeCpG-bd_2/3_C_dom"/>
</dbReference>
<dbReference type="CDD" id="cd18944">
    <property type="entry name" value="bHLH_E-protein_E2A_TCF3"/>
    <property type="match status" value="1"/>
</dbReference>
<dbReference type="InterPro" id="IPR016177">
    <property type="entry name" value="DNA-bd_dom_sf"/>
</dbReference>
<dbReference type="Gene3D" id="3.30.890.10">
    <property type="entry name" value="Methyl-cpg-binding Protein 2, Chain A"/>
    <property type="match status" value="1"/>
</dbReference>
<dbReference type="SMART" id="SM00353">
    <property type="entry name" value="HLH"/>
    <property type="match status" value="2"/>
</dbReference>
<keyword evidence="2" id="KW-0805">Transcription regulation</keyword>
<dbReference type="CDD" id="cd18943">
    <property type="entry name" value="bHLH_E-protein_E47-like"/>
    <property type="match status" value="1"/>
</dbReference>
<keyword evidence="3" id="KW-0238">DNA-binding</keyword>
<dbReference type="SUPFAM" id="SSF54171">
    <property type="entry name" value="DNA-binding domain"/>
    <property type="match status" value="1"/>
</dbReference>
<dbReference type="PANTHER" id="PTHR11793">
    <property type="entry name" value="BASIC HELIX-LOOP-HELIX TRANSCRIPTION FACTOR"/>
    <property type="match status" value="1"/>
</dbReference>
<comment type="caution">
    <text evidence="10">The sequence shown here is derived from an EMBL/GenBank/DDBJ whole genome shotgun (WGS) entry which is preliminary data.</text>
</comment>
<dbReference type="Pfam" id="PF16564">
    <property type="entry name" value="MBDa"/>
    <property type="match status" value="1"/>
</dbReference>
<dbReference type="Pfam" id="PF14048">
    <property type="entry name" value="MBD_C"/>
    <property type="match status" value="1"/>
</dbReference>